<dbReference type="GO" id="GO:0016887">
    <property type="term" value="F:ATP hydrolysis activity"/>
    <property type="evidence" value="ECO:0007669"/>
    <property type="project" value="InterPro"/>
</dbReference>
<dbReference type="PANTHER" id="PTHR42794:SF1">
    <property type="entry name" value="HEMIN IMPORT ATP-BINDING PROTEIN HMUV"/>
    <property type="match status" value="1"/>
</dbReference>
<dbReference type="SUPFAM" id="SSF52540">
    <property type="entry name" value="P-loop containing nucleoside triphosphate hydrolases"/>
    <property type="match status" value="1"/>
</dbReference>
<dbReference type="Proteomes" id="UP000237684">
    <property type="component" value="Unassembled WGS sequence"/>
</dbReference>
<evidence type="ECO:0000313" key="8">
    <source>
        <dbReference type="Proteomes" id="UP000237684"/>
    </source>
</evidence>
<evidence type="ECO:0000313" key="7">
    <source>
        <dbReference type="EMBL" id="PQV64598.1"/>
    </source>
</evidence>
<comment type="function">
    <text evidence="5">Part of the ABC transporter complex HmuTUV involved in hemin import. Responsible for energy coupling to the transport system.</text>
</comment>
<dbReference type="CDD" id="cd03214">
    <property type="entry name" value="ABC_Iron-Siderophores_B12_Hemin"/>
    <property type="match status" value="1"/>
</dbReference>
<dbReference type="GO" id="GO:0005524">
    <property type="term" value="F:ATP binding"/>
    <property type="evidence" value="ECO:0007669"/>
    <property type="project" value="UniProtKB-KW"/>
</dbReference>
<dbReference type="OrthoDB" id="9787851at2"/>
<organism evidence="7 8">
    <name type="scientific">Abditibacterium utsteinense</name>
    <dbReference type="NCBI Taxonomy" id="1960156"/>
    <lineage>
        <taxon>Bacteria</taxon>
        <taxon>Pseudomonadati</taxon>
        <taxon>Abditibacteriota</taxon>
        <taxon>Abditibacteriia</taxon>
        <taxon>Abditibacteriales</taxon>
        <taxon>Abditibacteriaceae</taxon>
        <taxon>Abditibacterium</taxon>
    </lineage>
</organism>
<keyword evidence="4" id="KW-1278">Translocase</keyword>
<sequence>MALEIQNLSVKIGQRAVLNEVSLRVAPGELLCIIGPNGSGKSTLLRAICDLLRVQSGAISFDGATLPQERAARAKIVALLPQTPGSDNEITLEEMTMLGRTPHLSAYGAPSQRDFEAVESAISLAAPDLRSRKIGELSGGERQRALLCRALATTAPVLLLDEPVSALDVRHQHEILGLIRRLTRERNLATICVLHGINLASSIADSMILLGKDGRIVAAGTPEIVMTSEHLSDVYQAPLRVVSHPLSGKPMAQSWWEFE</sequence>
<dbReference type="InterPro" id="IPR003439">
    <property type="entry name" value="ABC_transporter-like_ATP-bd"/>
</dbReference>
<reference evidence="7 8" key="1">
    <citation type="journal article" date="2018" name="Syst. Appl. Microbiol.">
        <title>Abditibacterium utsteinense sp. nov., the first cultivated member of candidate phylum FBP, isolated from ice-free Antarctic soil samples.</title>
        <authorList>
            <person name="Tahon G."/>
            <person name="Tytgat B."/>
            <person name="Lebbe L."/>
            <person name="Carlier A."/>
            <person name="Willems A."/>
        </authorList>
    </citation>
    <scope>NUCLEOTIDE SEQUENCE [LARGE SCALE GENOMIC DNA]</scope>
    <source>
        <strain evidence="7 8">LMG 29911</strain>
    </source>
</reference>
<evidence type="ECO:0000256" key="4">
    <source>
        <dbReference type="ARBA" id="ARBA00022967"/>
    </source>
</evidence>
<name>A0A2S8SUW7_9BACT</name>
<dbReference type="InterPro" id="IPR027417">
    <property type="entry name" value="P-loop_NTPase"/>
</dbReference>
<dbReference type="PROSITE" id="PS50893">
    <property type="entry name" value="ABC_TRANSPORTER_2"/>
    <property type="match status" value="1"/>
</dbReference>
<dbReference type="PANTHER" id="PTHR42794">
    <property type="entry name" value="HEMIN IMPORT ATP-BINDING PROTEIN HMUV"/>
    <property type="match status" value="1"/>
</dbReference>
<evidence type="ECO:0000256" key="5">
    <source>
        <dbReference type="ARBA" id="ARBA00037066"/>
    </source>
</evidence>
<dbReference type="InterPro" id="IPR003593">
    <property type="entry name" value="AAA+_ATPase"/>
</dbReference>
<evidence type="ECO:0000259" key="6">
    <source>
        <dbReference type="PROSITE" id="PS50893"/>
    </source>
</evidence>
<evidence type="ECO:0000256" key="3">
    <source>
        <dbReference type="ARBA" id="ARBA00022840"/>
    </source>
</evidence>
<keyword evidence="2" id="KW-0547">Nucleotide-binding</keyword>
<dbReference type="SMART" id="SM00382">
    <property type="entry name" value="AAA"/>
    <property type="match status" value="1"/>
</dbReference>
<dbReference type="EMBL" id="NIGF01000004">
    <property type="protein sequence ID" value="PQV64598.1"/>
    <property type="molecule type" value="Genomic_DNA"/>
</dbReference>
<dbReference type="FunCoup" id="A0A2S8SUW7">
    <property type="interactions" value="191"/>
</dbReference>
<dbReference type="RefSeq" id="WP_105482977.1">
    <property type="nucleotide sequence ID" value="NZ_NIGF01000004.1"/>
</dbReference>
<keyword evidence="3 7" id="KW-0067">ATP-binding</keyword>
<dbReference type="PROSITE" id="PS00211">
    <property type="entry name" value="ABC_TRANSPORTER_1"/>
    <property type="match status" value="1"/>
</dbReference>
<dbReference type="InParanoid" id="A0A2S8SUW7"/>
<dbReference type="FunFam" id="3.40.50.300:FF:000134">
    <property type="entry name" value="Iron-enterobactin ABC transporter ATP-binding protein"/>
    <property type="match status" value="1"/>
</dbReference>
<keyword evidence="8" id="KW-1185">Reference proteome</keyword>
<dbReference type="InterPro" id="IPR017871">
    <property type="entry name" value="ABC_transporter-like_CS"/>
</dbReference>
<evidence type="ECO:0000256" key="2">
    <source>
        <dbReference type="ARBA" id="ARBA00022741"/>
    </source>
</evidence>
<feature type="domain" description="ABC transporter" evidence="6">
    <location>
        <begin position="3"/>
        <end position="238"/>
    </location>
</feature>
<keyword evidence="1" id="KW-0813">Transport</keyword>
<proteinExistence type="predicted"/>
<dbReference type="Pfam" id="PF00005">
    <property type="entry name" value="ABC_tran"/>
    <property type="match status" value="1"/>
</dbReference>
<comment type="caution">
    <text evidence="7">The sequence shown here is derived from an EMBL/GenBank/DDBJ whole genome shotgun (WGS) entry which is preliminary data.</text>
</comment>
<gene>
    <name evidence="7" type="ORF">B1R32_10491</name>
</gene>
<evidence type="ECO:0000256" key="1">
    <source>
        <dbReference type="ARBA" id="ARBA00022448"/>
    </source>
</evidence>
<dbReference type="Gene3D" id="3.40.50.300">
    <property type="entry name" value="P-loop containing nucleotide triphosphate hydrolases"/>
    <property type="match status" value="1"/>
</dbReference>
<dbReference type="AlphaFoldDB" id="A0A2S8SUW7"/>
<accession>A0A2S8SUW7</accession>
<protein>
    <submittedName>
        <fullName evidence="7">Iron complex transport system ATP-binding protein</fullName>
    </submittedName>
</protein>